<protein>
    <submittedName>
        <fullName evidence="2">Uncharacterized protein</fullName>
    </submittedName>
</protein>
<name>A0ABY6UE10_BIOOC</name>
<reference evidence="2 3" key="1">
    <citation type="submission" date="2019-06" db="EMBL/GenBank/DDBJ databases">
        <authorList>
            <person name="Broberg M."/>
        </authorList>
    </citation>
    <scope>NUCLEOTIDE SEQUENCE [LARGE SCALE GENOMIC DNA]</scope>
</reference>
<feature type="region of interest" description="Disordered" evidence="1">
    <location>
        <begin position="1"/>
        <end position="50"/>
    </location>
</feature>
<dbReference type="Proteomes" id="UP000766486">
    <property type="component" value="Unassembled WGS sequence"/>
</dbReference>
<accession>A0ABY6UE10</accession>
<organism evidence="2 3">
    <name type="scientific">Bionectria ochroleuca</name>
    <name type="common">Gliocladium roseum</name>
    <dbReference type="NCBI Taxonomy" id="29856"/>
    <lineage>
        <taxon>Eukaryota</taxon>
        <taxon>Fungi</taxon>
        <taxon>Dikarya</taxon>
        <taxon>Ascomycota</taxon>
        <taxon>Pezizomycotina</taxon>
        <taxon>Sordariomycetes</taxon>
        <taxon>Hypocreomycetidae</taxon>
        <taxon>Hypocreales</taxon>
        <taxon>Bionectriaceae</taxon>
        <taxon>Clonostachys</taxon>
    </lineage>
</organism>
<evidence type="ECO:0000313" key="3">
    <source>
        <dbReference type="Proteomes" id="UP000766486"/>
    </source>
</evidence>
<proteinExistence type="predicted"/>
<gene>
    <name evidence="2" type="ORF">CLO192961_LOCUS225263</name>
</gene>
<dbReference type="EMBL" id="CABFNS010000780">
    <property type="protein sequence ID" value="VUC28098.1"/>
    <property type="molecule type" value="Genomic_DNA"/>
</dbReference>
<sequence>MLSPQKAPVRITKPTFSLRKAPHRRHRTLPQLDNPLLPMPEEQAPQGKPPSAHERLWYYYGLPSRTKLVARSSTTPWIDLDDSSVPPVKSIFPASFRHPISSLMESRAVSDEITSALDGIDWVAIDIIRLGYADVTEHSQDLEKRHTLWISVTPDSTSWQRGYDAVMACQSILQRHGIDDVQWHQ</sequence>
<evidence type="ECO:0000256" key="1">
    <source>
        <dbReference type="SAM" id="MobiDB-lite"/>
    </source>
</evidence>
<comment type="caution">
    <text evidence="2">The sequence shown here is derived from an EMBL/GenBank/DDBJ whole genome shotgun (WGS) entry which is preliminary data.</text>
</comment>
<keyword evidence="3" id="KW-1185">Reference proteome</keyword>
<evidence type="ECO:0000313" key="2">
    <source>
        <dbReference type="EMBL" id="VUC28098.1"/>
    </source>
</evidence>